<dbReference type="VEuPathDB" id="FungiDB:RhiirFUN_012749"/>
<dbReference type="EMBL" id="LLXI01002753">
    <property type="protein sequence ID" value="PKY57904.1"/>
    <property type="molecule type" value="Genomic_DNA"/>
</dbReference>
<dbReference type="SUPFAM" id="SSF53098">
    <property type="entry name" value="Ribonuclease H-like"/>
    <property type="match status" value="1"/>
</dbReference>
<dbReference type="AlphaFoldDB" id="A0A2I1HGA5"/>
<dbReference type="InterPro" id="IPR002156">
    <property type="entry name" value="RNaseH_domain"/>
</dbReference>
<dbReference type="Gene3D" id="3.30.420.10">
    <property type="entry name" value="Ribonuclease H-like superfamily/Ribonuclease H"/>
    <property type="match status" value="1"/>
</dbReference>
<reference evidence="2 3" key="1">
    <citation type="submission" date="2015-10" db="EMBL/GenBank/DDBJ databases">
        <title>Genome analyses suggest a sexual origin of heterokaryosis in a supposedly ancient asexual fungus.</title>
        <authorList>
            <person name="Ropars J."/>
            <person name="Sedzielewska K."/>
            <person name="Noel J."/>
            <person name="Charron P."/>
            <person name="Farinelli L."/>
            <person name="Marton T."/>
            <person name="Kruger M."/>
            <person name="Pelin A."/>
            <person name="Brachmann A."/>
            <person name="Corradi N."/>
        </authorList>
    </citation>
    <scope>NUCLEOTIDE SEQUENCE [LARGE SCALE GENOMIC DNA]</scope>
    <source>
        <strain evidence="2 3">A4</strain>
    </source>
</reference>
<evidence type="ECO:0000313" key="3">
    <source>
        <dbReference type="Proteomes" id="UP000234323"/>
    </source>
</evidence>
<dbReference type="VEuPathDB" id="FungiDB:FUN_014128"/>
<comment type="caution">
    <text evidence="2">The sequence shown here is derived from an EMBL/GenBank/DDBJ whole genome shotgun (WGS) entry which is preliminary data.</text>
</comment>
<dbReference type="Proteomes" id="UP000234323">
    <property type="component" value="Unassembled WGS sequence"/>
</dbReference>
<dbReference type="Pfam" id="PF00075">
    <property type="entry name" value="RNase_H"/>
    <property type="match status" value="1"/>
</dbReference>
<protein>
    <recommendedName>
        <fullName evidence="1">RNase H type-1 domain-containing protein</fullName>
    </recommendedName>
</protein>
<dbReference type="VEuPathDB" id="FungiDB:RhiirA1_478210"/>
<dbReference type="VEuPathDB" id="FungiDB:RhiirA1_493522"/>
<dbReference type="GO" id="GO:0003676">
    <property type="term" value="F:nucleic acid binding"/>
    <property type="evidence" value="ECO:0007669"/>
    <property type="project" value="InterPro"/>
</dbReference>
<feature type="domain" description="RNase H type-1" evidence="1">
    <location>
        <begin position="447"/>
        <end position="593"/>
    </location>
</feature>
<keyword evidence="3" id="KW-1185">Reference proteome</keyword>
<evidence type="ECO:0000259" key="1">
    <source>
        <dbReference type="PROSITE" id="PS50879"/>
    </source>
</evidence>
<dbReference type="InterPro" id="IPR036397">
    <property type="entry name" value="RNaseH_sf"/>
</dbReference>
<dbReference type="PROSITE" id="PS50879">
    <property type="entry name" value="RNASE_H_1"/>
    <property type="match status" value="1"/>
</dbReference>
<gene>
    <name evidence="2" type="ORF">RhiirA4_479335</name>
</gene>
<dbReference type="GO" id="GO:0004523">
    <property type="term" value="F:RNA-DNA hybrid ribonuclease activity"/>
    <property type="evidence" value="ECO:0007669"/>
    <property type="project" value="InterPro"/>
</dbReference>
<evidence type="ECO:0000313" key="2">
    <source>
        <dbReference type="EMBL" id="PKY57904.1"/>
    </source>
</evidence>
<organism evidence="2 3">
    <name type="scientific">Rhizophagus irregularis</name>
    <dbReference type="NCBI Taxonomy" id="588596"/>
    <lineage>
        <taxon>Eukaryota</taxon>
        <taxon>Fungi</taxon>
        <taxon>Fungi incertae sedis</taxon>
        <taxon>Mucoromycota</taxon>
        <taxon>Glomeromycotina</taxon>
        <taxon>Glomeromycetes</taxon>
        <taxon>Glomerales</taxon>
        <taxon>Glomeraceae</taxon>
        <taxon>Rhizophagus</taxon>
    </lineage>
</organism>
<sequence length="918" mass="107253">MVNYVSFLIRRKKLTHDHVIYVINKVIIPRIEYLSQHIFLPSSYCAKLNSKLRSLFKSSLQLPRNTYNSIIHSRIYPHIVNVFDNQLKAQASLFVAQANCPHTSNFIKFLMLLTQFHYNLPFNGYDFFALFDSPLKNFTRLECLFVFYRYYNISISTNFNFKAKGGTIPISHYIIDPKYLQNHIRSLRSKGIMFLDQVITPDSAYLADYKDIKISLSNKHGRTPRWYNFLKTHLTTTNNNHLNIELNHQIVQNPLVERFPSPLPSEEIIKHKGPNVIGEVYGRALNTTNYSPEGPMLMAEHWIKVPINSSLATPRSRPNLIQPCPGCKLHYTYYIGDNRINCILKIPYPRIIKIYACQKINLNQFSSWISGPINTNIKVMKRNHEHYKLLSYNDHLIRYNLIPPNTTLMDSLANAIPTNKNYQLITSLIKDRTIQADLWHLALQNQSFTQFDLHTDGSYNRSPRENEFHMGYGWHISNLDNYDLFYMGANEHLPSSTKAEIMAVLTALIIFPSNSSITISLDSQAVIDSFEKSSRLRYLSPRRFNKINYTSLWSTIHHIIAKLYLSVSFQKIRAHSFNTHNDRADELANAGRFKSTPTAINIGHIPSQTISLTWNEEVTLDKDIRNYMGKIIDYRWIDNHLQHQQLTDILVYTRRNMINWTLTAKFSSLNTRNETTCGTYSKDIGWKIKASTNTLPTLDILKRNFPDLIKDSKCMLCNIENETNEHLWKCPSLMPTIRSTFRELANIAQDILNKDANKINYCITSAIKYSNTFRWSLDDDTEITDNAILLLRCYVPQDLYKSFRSCFNSQKLTIRCLMKFMDISFRLTKQKIWKSRSQEWKKRKDLLGINKKSFKLYRRDRSRRNTRPRVRPDFGYVCPHTISLRNYFNRADLLFIILASSNFLHSGLKLLLKNLIKL</sequence>
<proteinExistence type="predicted"/>
<accession>A0A2I1HGA5</accession>
<name>A0A2I1HGA5_9GLOM</name>
<dbReference type="InterPro" id="IPR012337">
    <property type="entry name" value="RNaseH-like_sf"/>
</dbReference>